<evidence type="ECO:0000256" key="5">
    <source>
        <dbReference type="ARBA" id="ARBA00023027"/>
    </source>
</evidence>
<accession>A0A0D2FHN0</accession>
<evidence type="ECO:0000259" key="7">
    <source>
        <dbReference type="SMART" id="SM00829"/>
    </source>
</evidence>
<dbReference type="HOGENOM" id="CLU_026673_14_1_1"/>
<dbReference type="EMBL" id="KN847318">
    <property type="protein sequence ID" value="KIW59674.1"/>
    <property type="molecule type" value="Genomic_DNA"/>
</dbReference>
<dbReference type="InterPro" id="IPR036291">
    <property type="entry name" value="NAD(P)-bd_dom_sf"/>
</dbReference>
<evidence type="ECO:0000256" key="3">
    <source>
        <dbReference type="ARBA" id="ARBA00022833"/>
    </source>
</evidence>
<evidence type="ECO:0000256" key="6">
    <source>
        <dbReference type="RuleBase" id="RU361277"/>
    </source>
</evidence>
<dbReference type="CDD" id="cd08278">
    <property type="entry name" value="benzyl_alcohol_DH"/>
    <property type="match status" value="1"/>
</dbReference>
<dbReference type="PANTHER" id="PTHR43880">
    <property type="entry name" value="ALCOHOL DEHYDROGENASE"/>
    <property type="match status" value="1"/>
</dbReference>
<dbReference type="GO" id="GO:0005829">
    <property type="term" value="C:cytosol"/>
    <property type="evidence" value="ECO:0007669"/>
    <property type="project" value="TreeGrafter"/>
</dbReference>
<dbReference type="GeneID" id="25326017"/>
<dbReference type="Proteomes" id="UP000054342">
    <property type="component" value="Unassembled WGS sequence"/>
</dbReference>
<organism evidence="8 9">
    <name type="scientific">Exophiala xenobiotica</name>
    <dbReference type="NCBI Taxonomy" id="348802"/>
    <lineage>
        <taxon>Eukaryota</taxon>
        <taxon>Fungi</taxon>
        <taxon>Dikarya</taxon>
        <taxon>Ascomycota</taxon>
        <taxon>Pezizomycotina</taxon>
        <taxon>Eurotiomycetes</taxon>
        <taxon>Chaetothyriomycetidae</taxon>
        <taxon>Chaetothyriales</taxon>
        <taxon>Herpotrichiellaceae</taxon>
        <taxon>Exophiala</taxon>
    </lineage>
</organism>
<reference evidence="8 9" key="1">
    <citation type="submission" date="2015-01" db="EMBL/GenBank/DDBJ databases">
        <title>The Genome Sequence of Exophiala xenobiotica CBS118157.</title>
        <authorList>
            <consortium name="The Broad Institute Genomics Platform"/>
            <person name="Cuomo C."/>
            <person name="de Hoog S."/>
            <person name="Gorbushina A."/>
            <person name="Stielow B."/>
            <person name="Teixiera M."/>
            <person name="Abouelleil A."/>
            <person name="Chapman S.B."/>
            <person name="Priest M."/>
            <person name="Young S.K."/>
            <person name="Wortman J."/>
            <person name="Nusbaum C."/>
            <person name="Birren B."/>
        </authorList>
    </citation>
    <scope>NUCLEOTIDE SEQUENCE [LARGE SCALE GENOMIC DNA]</scope>
    <source>
        <strain evidence="8 9">CBS 118157</strain>
    </source>
</reference>
<dbReference type="OrthoDB" id="1560166at2759"/>
<name>A0A0D2FHN0_9EURO</name>
<dbReference type="SUPFAM" id="SSF51735">
    <property type="entry name" value="NAD(P)-binding Rossmann-fold domains"/>
    <property type="match status" value="1"/>
</dbReference>
<comment type="similarity">
    <text evidence="6">Belongs to the zinc-containing alcohol dehydrogenase family.</text>
</comment>
<dbReference type="SUPFAM" id="SSF50129">
    <property type="entry name" value="GroES-like"/>
    <property type="match status" value="1"/>
</dbReference>
<keyword evidence="3 6" id="KW-0862">Zinc</keyword>
<keyword evidence="2 6" id="KW-0479">Metal-binding</keyword>
<proteinExistence type="inferred from homology"/>
<sequence>MTGSENSSSKAPKGLGSTEALVVSQLGGPFELKEVQLKDMRSDEIVVKMIATGICHTDLATAHGFKGPGLPAVLGHEGSGIVEQVGQEVKHVAVGDHVLLTYNACLECTPCRRGNFSYCRFAEQACFGGSRLDNTRTFSLNGEDINSAYFGQSSFAKRSIVRGFCAVKVDKSLPLEVLCCIGCGVQTGAGTVMNVLKPQVGSSVAVFGVGGVGLAAIMAAKNFTPATKIIAVDVVDSRLEMAKELGATHTLNSKGRDIVELIHSVTDGDGVDCAMDGTGNLAVVQAMIAATANNGIAATVGGVPAGQHVNIEPGSWIQRGVSYIGSCQGSSVPQKFIPALVEFWKQGRFPIDRLTKSYAYKDVNKAIDDMHHGRTIKPVLIWDD</sequence>
<dbReference type="InterPro" id="IPR013149">
    <property type="entry name" value="ADH-like_C"/>
</dbReference>
<dbReference type="Gene3D" id="3.90.180.10">
    <property type="entry name" value="Medium-chain alcohol dehydrogenases, catalytic domain"/>
    <property type="match status" value="1"/>
</dbReference>
<dbReference type="AlphaFoldDB" id="A0A0D2FHN0"/>
<dbReference type="FunFam" id="3.40.50.720:FF:000003">
    <property type="entry name" value="S-(hydroxymethyl)glutathione dehydrogenase"/>
    <property type="match status" value="1"/>
</dbReference>
<dbReference type="PANTHER" id="PTHR43880:SF12">
    <property type="entry name" value="ALCOHOL DEHYDROGENASE CLASS-3"/>
    <property type="match status" value="1"/>
</dbReference>
<gene>
    <name evidence="8" type="ORF">PV05_04109</name>
</gene>
<evidence type="ECO:0000256" key="4">
    <source>
        <dbReference type="ARBA" id="ARBA00023002"/>
    </source>
</evidence>
<evidence type="ECO:0000256" key="2">
    <source>
        <dbReference type="ARBA" id="ARBA00022723"/>
    </source>
</evidence>
<evidence type="ECO:0000313" key="8">
    <source>
        <dbReference type="EMBL" id="KIW59674.1"/>
    </source>
</evidence>
<dbReference type="PROSITE" id="PS00059">
    <property type="entry name" value="ADH_ZINC"/>
    <property type="match status" value="1"/>
</dbReference>
<dbReference type="STRING" id="348802.A0A0D2FHN0"/>
<evidence type="ECO:0000313" key="9">
    <source>
        <dbReference type="Proteomes" id="UP000054342"/>
    </source>
</evidence>
<dbReference type="SMART" id="SM00829">
    <property type="entry name" value="PKS_ER"/>
    <property type="match status" value="1"/>
</dbReference>
<dbReference type="GO" id="GO:0051903">
    <property type="term" value="F:S-(hydroxymethyl)glutathione dehydrogenase [NAD(P)+] activity"/>
    <property type="evidence" value="ECO:0007669"/>
    <property type="project" value="TreeGrafter"/>
</dbReference>
<dbReference type="InterPro" id="IPR011032">
    <property type="entry name" value="GroES-like_sf"/>
</dbReference>
<protein>
    <recommendedName>
        <fullName evidence="7">Enoyl reductase (ER) domain-containing protein</fullName>
    </recommendedName>
</protein>
<dbReference type="InterPro" id="IPR002328">
    <property type="entry name" value="ADH_Zn_CS"/>
</dbReference>
<dbReference type="GO" id="GO:0046294">
    <property type="term" value="P:formaldehyde catabolic process"/>
    <property type="evidence" value="ECO:0007669"/>
    <property type="project" value="TreeGrafter"/>
</dbReference>
<keyword evidence="5" id="KW-0520">NAD</keyword>
<comment type="cofactor">
    <cofactor evidence="1 6">
        <name>Zn(2+)</name>
        <dbReference type="ChEBI" id="CHEBI:29105"/>
    </cofactor>
</comment>
<dbReference type="Pfam" id="PF00107">
    <property type="entry name" value="ADH_zinc_N"/>
    <property type="match status" value="1"/>
</dbReference>
<dbReference type="Gene3D" id="3.40.50.720">
    <property type="entry name" value="NAD(P)-binding Rossmann-like Domain"/>
    <property type="match status" value="1"/>
</dbReference>
<dbReference type="InterPro" id="IPR013154">
    <property type="entry name" value="ADH-like_N"/>
</dbReference>
<dbReference type="RefSeq" id="XP_013320258.1">
    <property type="nucleotide sequence ID" value="XM_013464804.1"/>
</dbReference>
<evidence type="ECO:0000256" key="1">
    <source>
        <dbReference type="ARBA" id="ARBA00001947"/>
    </source>
</evidence>
<dbReference type="GO" id="GO:0008270">
    <property type="term" value="F:zinc ion binding"/>
    <property type="evidence" value="ECO:0007669"/>
    <property type="project" value="InterPro"/>
</dbReference>
<dbReference type="InterPro" id="IPR020843">
    <property type="entry name" value="ER"/>
</dbReference>
<dbReference type="Pfam" id="PF08240">
    <property type="entry name" value="ADH_N"/>
    <property type="match status" value="1"/>
</dbReference>
<keyword evidence="9" id="KW-1185">Reference proteome</keyword>
<feature type="domain" description="Enoyl reductase (ER)" evidence="7">
    <location>
        <begin position="16"/>
        <end position="380"/>
    </location>
</feature>
<keyword evidence="4" id="KW-0560">Oxidoreductase</keyword>